<dbReference type="InterPro" id="IPR036249">
    <property type="entry name" value="Thioredoxin-like_sf"/>
</dbReference>
<gene>
    <name evidence="2" type="ORF">BKK80_35215</name>
</gene>
<dbReference type="PANTHER" id="PTHR35272">
    <property type="entry name" value="THIOL:DISULFIDE INTERCHANGE PROTEIN DSBC-RELATED"/>
    <property type="match status" value="1"/>
</dbReference>
<feature type="chain" id="PRO_5045784141" description="Thiol:disulfide interchange protein DsbG" evidence="1">
    <location>
        <begin position="19"/>
        <end position="260"/>
    </location>
</feature>
<dbReference type="PANTHER" id="PTHR35272:SF3">
    <property type="entry name" value="THIOL:DISULFIDE INTERCHANGE PROTEIN DSBC"/>
    <property type="match status" value="1"/>
</dbReference>
<proteinExistence type="predicted"/>
<dbReference type="EMBL" id="CP017756">
    <property type="protein sequence ID" value="AOZ11205.1"/>
    <property type="molecule type" value="Genomic_DNA"/>
</dbReference>
<dbReference type="SUPFAM" id="SSF52833">
    <property type="entry name" value="Thioredoxin-like"/>
    <property type="match status" value="1"/>
</dbReference>
<evidence type="ECO:0008006" key="4">
    <source>
        <dbReference type="Google" id="ProtNLM"/>
    </source>
</evidence>
<evidence type="ECO:0000313" key="3">
    <source>
        <dbReference type="Proteomes" id="UP000177515"/>
    </source>
</evidence>
<evidence type="ECO:0000256" key="1">
    <source>
        <dbReference type="SAM" id="SignalP"/>
    </source>
</evidence>
<dbReference type="RefSeq" id="WP_071073860.1">
    <property type="nucleotide sequence ID" value="NZ_CP017756.1"/>
</dbReference>
<protein>
    <recommendedName>
        <fullName evidence="4">Thiol:disulfide interchange protein DsbG</fullName>
    </recommendedName>
</protein>
<dbReference type="Gene3D" id="3.40.30.10">
    <property type="entry name" value="Glutaredoxin"/>
    <property type="match status" value="1"/>
</dbReference>
<organism evidence="2 3">
    <name type="scientific">Cupriavidus malaysiensis</name>
    <dbReference type="NCBI Taxonomy" id="367825"/>
    <lineage>
        <taxon>Bacteria</taxon>
        <taxon>Pseudomonadati</taxon>
        <taxon>Pseudomonadota</taxon>
        <taxon>Betaproteobacteria</taxon>
        <taxon>Burkholderiales</taxon>
        <taxon>Burkholderiaceae</taxon>
        <taxon>Cupriavidus</taxon>
    </lineage>
</organism>
<dbReference type="Proteomes" id="UP000177515">
    <property type="component" value="Plasmid unnamed1"/>
</dbReference>
<keyword evidence="3" id="KW-1185">Reference proteome</keyword>
<dbReference type="InterPro" id="IPR051470">
    <property type="entry name" value="Thiol:disulfide_interchange"/>
</dbReference>
<feature type="signal peptide" evidence="1">
    <location>
        <begin position="1"/>
        <end position="18"/>
    </location>
</feature>
<keyword evidence="2" id="KW-0614">Plasmid</keyword>
<keyword evidence="1" id="KW-0732">Signal</keyword>
<sequence length="260" mass="27018">MRRILTSLALCLPIAAGAAESPAKATIELLTRGLSNVKTFEGPAGMTGVVGMAPAKAAGGKAQPVTFFVDQTGTAVIYGIAFNTKTQRMIGAETIVTVAQSIGELPAPGRPAAQSVAPQELAALKNASAIETGPAQGSTIIYAFIEPNCIYCQRAWREITAAQKASRLPNTVVRWIPIGFEQSGVGRASAGMATSGDGFAKLDRLFDGTPAAPNDFTQKVMANSALYESLGLQGTPTFFVVKGNASKKVQGWLDLASLSL</sequence>
<accession>A0ABM6FGW6</accession>
<evidence type="ECO:0000313" key="2">
    <source>
        <dbReference type="EMBL" id="AOZ11205.1"/>
    </source>
</evidence>
<name>A0ABM6FGW6_9BURK</name>
<reference evidence="2 3" key="1">
    <citation type="submission" date="2016-10" db="EMBL/GenBank/DDBJ databases">
        <title>Complete genome sequences of three Cupriavidus strains isolated from various Malaysian environments.</title>
        <authorList>
            <person name="Abdullah A.A.-A."/>
            <person name="Shafie N.A.H."/>
            <person name="Lau N.S."/>
        </authorList>
    </citation>
    <scope>NUCLEOTIDE SEQUENCE [LARGE SCALE GENOMIC DNA]</scope>
    <source>
        <strain evidence="2 3">USMAA1020</strain>
        <plasmid evidence="2 3">unnamed1</plasmid>
    </source>
</reference>
<geneLocation type="plasmid" evidence="2 3">
    <name>unnamed1</name>
</geneLocation>